<evidence type="ECO:0000313" key="1">
    <source>
        <dbReference type="EMBL" id="OWK31811.1"/>
    </source>
</evidence>
<dbReference type="Proteomes" id="UP000197783">
    <property type="component" value="Unassembled WGS sequence"/>
</dbReference>
<protein>
    <submittedName>
        <fullName evidence="1">Uncharacterized protein</fullName>
    </submittedName>
</protein>
<sequence length="363" mass="36595">MSATWRASGSGRPFRFLASLIALWVGMRIFQLWPVEGTLSVADALAPPAAAAVEVGPSGGTADDHFWKQAFPAPIAVTEPARGFATQGWRSVKLRDSAGASRRAAPAGHADRIMSAAMPIAVAAIAPGLAQAAAGAVPAFQTAVPAPGAPLSGPVAESRLRGSGWLIVRGGQAAPFVPQLGGSQAGVRLTYALDTAGRLSAAGRISTALRGRQREAAIGLDWQPTRLPVHVVVEQRIGIEQARGGPSVGLIGGFGPTAVAGGLMLDGYGQAGVIARDGAEGFADGAVRLSRAVATIGAARLELGLGAWGGAQRGAARLDAGPSASAVLPIAGANVRLSLEWRERLAGQAAPTSGPAVSIGTDF</sequence>
<name>A0A245ZQ06_9SPHN</name>
<proteinExistence type="predicted"/>
<comment type="caution">
    <text evidence="1">The sequence shown here is derived from an EMBL/GenBank/DDBJ whole genome shotgun (WGS) entry which is preliminary data.</text>
</comment>
<reference evidence="1 2" key="1">
    <citation type="submission" date="2017-03" db="EMBL/GenBank/DDBJ databases">
        <title>Genome sequence of Sphingomonas mucosissima DSM 17494.</title>
        <authorList>
            <person name="Poehlein A."/>
            <person name="Wuebbeler J.H."/>
            <person name="Steinbuechel A."/>
            <person name="Daniel R."/>
        </authorList>
    </citation>
    <scope>NUCLEOTIDE SEQUENCE [LARGE SCALE GENOMIC DNA]</scope>
    <source>
        <strain evidence="1 2">DSM 17494</strain>
    </source>
</reference>
<accession>A0A245ZQ06</accession>
<keyword evidence="2" id="KW-1185">Reference proteome</keyword>
<gene>
    <name evidence="1" type="ORF">SPMU_01300</name>
</gene>
<dbReference type="AlphaFoldDB" id="A0A245ZQ06"/>
<dbReference type="RefSeq" id="WP_245832640.1">
    <property type="nucleotide sequence ID" value="NZ_NBBJ01000001.1"/>
</dbReference>
<dbReference type="EMBL" id="NBBJ01000001">
    <property type="protein sequence ID" value="OWK31811.1"/>
    <property type="molecule type" value="Genomic_DNA"/>
</dbReference>
<evidence type="ECO:0000313" key="2">
    <source>
        <dbReference type="Proteomes" id="UP000197783"/>
    </source>
</evidence>
<organism evidence="1 2">
    <name type="scientific">Sphingomonas mucosissima</name>
    <dbReference type="NCBI Taxonomy" id="370959"/>
    <lineage>
        <taxon>Bacteria</taxon>
        <taxon>Pseudomonadati</taxon>
        <taxon>Pseudomonadota</taxon>
        <taxon>Alphaproteobacteria</taxon>
        <taxon>Sphingomonadales</taxon>
        <taxon>Sphingomonadaceae</taxon>
        <taxon>Sphingomonas</taxon>
    </lineage>
</organism>